<organism evidence="2 3">
    <name type="scientific">Methylobacterium iners</name>
    <dbReference type="NCBI Taxonomy" id="418707"/>
    <lineage>
        <taxon>Bacteria</taxon>
        <taxon>Pseudomonadati</taxon>
        <taxon>Pseudomonadota</taxon>
        <taxon>Alphaproteobacteria</taxon>
        <taxon>Hyphomicrobiales</taxon>
        <taxon>Methylobacteriaceae</taxon>
        <taxon>Methylobacterium</taxon>
    </lineage>
</organism>
<feature type="transmembrane region" description="Helical" evidence="1">
    <location>
        <begin position="76"/>
        <end position="99"/>
    </location>
</feature>
<dbReference type="EMBL" id="BPQP01000029">
    <property type="protein sequence ID" value="GJD94826.1"/>
    <property type="molecule type" value="Genomic_DNA"/>
</dbReference>
<protein>
    <recommendedName>
        <fullName evidence="4">Phage holin family protein</fullName>
    </recommendedName>
</protein>
<keyword evidence="1" id="KW-0472">Membrane</keyword>
<proteinExistence type="predicted"/>
<evidence type="ECO:0000256" key="1">
    <source>
        <dbReference type="SAM" id="Phobius"/>
    </source>
</evidence>
<keyword evidence="1" id="KW-0812">Transmembrane</keyword>
<comment type="caution">
    <text evidence="2">The sequence shown here is derived from an EMBL/GenBank/DDBJ whole genome shotgun (WGS) entry which is preliminary data.</text>
</comment>
<gene>
    <name evidence="2" type="ORF">OCOJLMKI_2032</name>
</gene>
<keyword evidence="1" id="KW-1133">Transmembrane helix</keyword>
<evidence type="ECO:0008006" key="4">
    <source>
        <dbReference type="Google" id="ProtNLM"/>
    </source>
</evidence>
<dbReference type="Proteomes" id="UP001055125">
    <property type="component" value="Unassembled WGS sequence"/>
</dbReference>
<dbReference type="RefSeq" id="WP_238243984.1">
    <property type="nucleotide sequence ID" value="NZ_BPQP01000029.1"/>
</dbReference>
<keyword evidence="3" id="KW-1185">Reference proteome</keyword>
<feature type="transmembrane region" description="Helical" evidence="1">
    <location>
        <begin position="39"/>
        <end position="56"/>
    </location>
</feature>
<evidence type="ECO:0000313" key="2">
    <source>
        <dbReference type="EMBL" id="GJD94826.1"/>
    </source>
</evidence>
<evidence type="ECO:0000313" key="3">
    <source>
        <dbReference type="Proteomes" id="UP001055125"/>
    </source>
</evidence>
<name>A0ABQ4RW29_9HYPH</name>
<reference evidence="2" key="1">
    <citation type="journal article" date="2021" name="Front. Microbiol.">
        <title>Comprehensive Comparative Genomics and Phenotyping of Methylobacterium Species.</title>
        <authorList>
            <person name="Alessa O."/>
            <person name="Ogura Y."/>
            <person name="Fujitani Y."/>
            <person name="Takami H."/>
            <person name="Hayashi T."/>
            <person name="Sahin N."/>
            <person name="Tani A."/>
        </authorList>
    </citation>
    <scope>NUCLEOTIDE SEQUENCE</scope>
    <source>
        <strain evidence="2">DSM 19015</strain>
    </source>
</reference>
<accession>A0ABQ4RW29</accession>
<reference evidence="2" key="2">
    <citation type="submission" date="2021-08" db="EMBL/GenBank/DDBJ databases">
        <authorList>
            <person name="Tani A."/>
            <person name="Ola A."/>
            <person name="Ogura Y."/>
            <person name="Katsura K."/>
            <person name="Hayashi T."/>
        </authorList>
    </citation>
    <scope>NUCLEOTIDE SEQUENCE</scope>
    <source>
        <strain evidence="2">DSM 19015</strain>
    </source>
</reference>
<sequence length="158" mass="16887">MPGRSEESPVRAHRRVARELGRLEALAARQRLRVRLMRALRGSLGAGATLAALIKLKIAGSLGLKIGLALLVGAGLAWPFIALGALALLALLLSILSLFSGDGVSAHDFACDWPCDCKKREKRAARLKQLIEVRQAWLAAPSGGAPRRDPVGNRRSKA</sequence>